<evidence type="ECO:0000313" key="1">
    <source>
        <dbReference type="EMBL" id="MBV7276031.1"/>
    </source>
</evidence>
<dbReference type="Pfam" id="PF11155">
    <property type="entry name" value="DUF2935"/>
    <property type="match status" value="2"/>
</dbReference>
<keyword evidence="2" id="KW-1185">Reference proteome</keyword>
<comment type="caution">
    <text evidence="1">The sequence shown here is derived from an EMBL/GenBank/DDBJ whole genome shotgun (WGS) entry which is preliminary data.</text>
</comment>
<reference evidence="1" key="1">
    <citation type="submission" date="2020-12" db="EMBL/GenBank/DDBJ databases">
        <title>Clostridium thailandense sp. nov., a novel acetogenic bacterium isolated from peat land soil in Thailand.</title>
        <authorList>
            <person name="Chaikitkaew S."/>
            <person name="Birkeland N.K."/>
        </authorList>
    </citation>
    <scope>NUCLEOTIDE SEQUENCE</scope>
    <source>
        <strain evidence="1">PL3</strain>
    </source>
</reference>
<dbReference type="InterPro" id="IPR021328">
    <property type="entry name" value="CotB-like"/>
</dbReference>
<proteinExistence type="predicted"/>
<dbReference type="RefSeq" id="WP_218323077.1">
    <property type="nucleotide sequence ID" value="NZ_JAEEGC010000149.1"/>
</dbReference>
<sequence>MLSNSEFVRQSLELNLFFMRIAKEHAIFLKSGLMQKNNNIAFQAEMLKNEFSQLLVEAIRLSEGIISPEVASSGELITDLTLDSERQAQYYTGISIDSKITVMEANLIGSDRGRQFALFDIVRHVTELNHRAMAATNRIISFKSSLLRDVLSCGVFSFNYPLLIDHVLREAHFYLRALTVLQNRHELDLTREAVNQELFWNKIMAEHAKFIRGLLDPTEVNLFNTANNFGMKFDELTVEAQKLAADTGLLPSTTQKTLEAVKGIRDFKRQGTEGLVQCKIRAIVYALLGDHVVREANHYIRLLKTFKRTSSV</sequence>
<evidence type="ECO:0000313" key="2">
    <source>
        <dbReference type="Proteomes" id="UP000694308"/>
    </source>
</evidence>
<dbReference type="AlphaFoldDB" id="A0A949U271"/>
<name>A0A949U271_9CLOT</name>
<accession>A0A949U271</accession>
<gene>
    <name evidence="1" type="ORF">I6U48_24365</name>
</gene>
<dbReference type="Proteomes" id="UP000694308">
    <property type="component" value="Unassembled WGS sequence"/>
</dbReference>
<organism evidence="1 2">
    <name type="scientific">Clostridium thailandense</name>
    <dbReference type="NCBI Taxonomy" id="2794346"/>
    <lineage>
        <taxon>Bacteria</taxon>
        <taxon>Bacillati</taxon>
        <taxon>Bacillota</taxon>
        <taxon>Clostridia</taxon>
        <taxon>Eubacteriales</taxon>
        <taxon>Clostridiaceae</taxon>
        <taxon>Clostridium</taxon>
    </lineage>
</organism>
<dbReference type="EMBL" id="JAEEGC010000149">
    <property type="protein sequence ID" value="MBV7276031.1"/>
    <property type="molecule type" value="Genomic_DNA"/>
</dbReference>
<protein>
    <submittedName>
        <fullName evidence="1">DUF2935 domain-containing protein</fullName>
    </submittedName>
</protein>